<feature type="transmembrane region" description="Helical" evidence="1">
    <location>
        <begin position="41"/>
        <end position="67"/>
    </location>
</feature>
<protein>
    <submittedName>
        <fullName evidence="2">Uncharacterized protein</fullName>
    </submittedName>
</protein>
<name>A0AA39IPL4_9BILA</name>
<proteinExistence type="predicted"/>
<keyword evidence="1" id="KW-1133">Transmembrane helix</keyword>
<organism evidence="2 3">
    <name type="scientific">Steinernema hermaphroditum</name>
    <dbReference type="NCBI Taxonomy" id="289476"/>
    <lineage>
        <taxon>Eukaryota</taxon>
        <taxon>Metazoa</taxon>
        <taxon>Ecdysozoa</taxon>
        <taxon>Nematoda</taxon>
        <taxon>Chromadorea</taxon>
        <taxon>Rhabditida</taxon>
        <taxon>Tylenchina</taxon>
        <taxon>Panagrolaimomorpha</taxon>
        <taxon>Strongyloidoidea</taxon>
        <taxon>Steinernematidae</taxon>
        <taxon>Steinernema</taxon>
    </lineage>
</organism>
<feature type="transmembrane region" description="Helical" evidence="1">
    <location>
        <begin position="219"/>
        <end position="238"/>
    </location>
</feature>
<accession>A0AA39IPL4</accession>
<evidence type="ECO:0000256" key="1">
    <source>
        <dbReference type="SAM" id="Phobius"/>
    </source>
</evidence>
<keyword evidence="1" id="KW-0472">Membrane</keyword>
<dbReference type="EMBL" id="JAUCMV010000001">
    <property type="protein sequence ID" value="KAK0427152.1"/>
    <property type="molecule type" value="Genomic_DNA"/>
</dbReference>
<evidence type="ECO:0000313" key="3">
    <source>
        <dbReference type="Proteomes" id="UP001175271"/>
    </source>
</evidence>
<feature type="transmembrane region" description="Helical" evidence="1">
    <location>
        <begin position="73"/>
        <end position="106"/>
    </location>
</feature>
<gene>
    <name evidence="2" type="ORF">QR680_010089</name>
</gene>
<reference evidence="2" key="1">
    <citation type="submission" date="2023-06" db="EMBL/GenBank/DDBJ databases">
        <title>Genomic analysis of the entomopathogenic nematode Steinernema hermaphroditum.</title>
        <authorList>
            <person name="Schwarz E.M."/>
            <person name="Heppert J.K."/>
            <person name="Baniya A."/>
            <person name="Schwartz H.T."/>
            <person name="Tan C.-H."/>
            <person name="Antoshechkin I."/>
            <person name="Sternberg P.W."/>
            <person name="Goodrich-Blair H."/>
            <person name="Dillman A.R."/>
        </authorList>
    </citation>
    <scope>NUCLEOTIDE SEQUENCE</scope>
    <source>
        <strain evidence="2">PS9179</strain>
        <tissue evidence="2">Whole animal</tissue>
    </source>
</reference>
<sequence length="287" mass="32343">MVSYGLVVSEFICLTLLWMAAILTCILIFRREPLKVFFTRSPTLFIIFGIICVLAVIYFLFLVLWLLYISEAIGSLAFVGNVAIILGIATSCVETAYDIFTVVLFIQRLAILLAPTRSRKRLDQLLYTLATFLAIVPFVYFGYLYRGIIDFTVRPTAGECRTVGCSEPLKQDRSALDICFVVSTANVVTGAAFVALLLRRKSVPGLQAKKINQITRYLFFFRLTLVVIPLIFDIFFSMQTNVTISYYIGPFGMMGASLEESLFVFVYFVVFRPQTKIVNVSSSRQTS</sequence>
<dbReference type="Proteomes" id="UP001175271">
    <property type="component" value="Unassembled WGS sequence"/>
</dbReference>
<evidence type="ECO:0000313" key="2">
    <source>
        <dbReference type="EMBL" id="KAK0427152.1"/>
    </source>
</evidence>
<feature type="transmembrane region" description="Helical" evidence="1">
    <location>
        <begin position="244"/>
        <end position="270"/>
    </location>
</feature>
<feature type="transmembrane region" description="Helical" evidence="1">
    <location>
        <begin position="6"/>
        <end position="29"/>
    </location>
</feature>
<keyword evidence="3" id="KW-1185">Reference proteome</keyword>
<dbReference type="AlphaFoldDB" id="A0AA39IPL4"/>
<keyword evidence="1" id="KW-0812">Transmembrane</keyword>
<comment type="caution">
    <text evidence="2">The sequence shown here is derived from an EMBL/GenBank/DDBJ whole genome shotgun (WGS) entry which is preliminary data.</text>
</comment>
<feature type="transmembrane region" description="Helical" evidence="1">
    <location>
        <begin position="126"/>
        <end position="145"/>
    </location>
</feature>
<feature type="transmembrane region" description="Helical" evidence="1">
    <location>
        <begin position="175"/>
        <end position="198"/>
    </location>
</feature>